<dbReference type="AlphaFoldDB" id="G5ERS4"/>
<dbReference type="Proteomes" id="UP000004897">
    <property type="component" value="Unassembled WGS sequence"/>
</dbReference>
<accession>G5ERS4</accession>
<dbReference type="HOGENOM" id="CLU_1169971_0_0_11"/>
<evidence type="ECO:0000313" key="2">
    <source>
        <dbReference type="Proteomes" id="UP000004897"/>
    </source>
</evidence>
<dbReference type="RefSeq" id="WP_005506059.1">
    <property type="nucleotide sequence ID" value="NZ_JH370351.1"/>
</dbReference>
<organism evidence="1 2">
    <name type="scientific">Rothia mucilaginosa M508</name>
    <dbReference type="NCBI Taxonomy" id="563033"/>
    <lineage>
        <taxon>Bacteria</taxon>
        <taxon>Bacillati</taxon>
        <taxon>Actinomycetota</taxon>
        <taxon>Actinomycetes</taxon>
        <taxon>Micrococcales</taxon>
        <taxon>Micrococcaceae</taxon>
        <taxon>Rothia</taxon>
    </lineage>
</organism>
<name>G5ERS4_9MICC</name>
<proteinExistence type="predicted"/>
<evidence type="ECO:0000313" key="1">
    <source>
        <dbReference type="EMBL" id="EHB87861.1"/>
    </source>
</evidence>
<reference evidence="1 2" key="1">
    <citation type="submission" date="2011-08" db="EMBL/GenBank/DDBJ databases">
        <title>The Genome Sequence of Rothia mucilaginosa M508.</title>
        <authorList>
            <consortium name="The Broad Institute Genome Sequencing Platform"/>
            <consortium name="The Broad Institute Genome Sequencing Center for Infectious Disease"/>
            <person name="Earl A."/>
            <person name="Ward D."/>
            <person name="Feldgarden M."/>
            <person name="Gevers D."/>
            <person name="Sibley C.D."/>
            <person name="Field T.R."/>
            <person name="Grinwis M."/>
            <person name="Eshaghurshan C.S."/>
            <person name="Surette M.G."/>
            <person name="Young S.K."/>
            <person name="Zeng Q."/>
            <person name="Gargeya S."/>
            <person name="Fitzgerald M."/>
            <person name="Haas B."/>
            <person name="Abouelleil A."/>
            <person name="Alvarado L."/>
            <person name="Arachchi H.M."/>
            <person name="Berlin A."/>
            <person name="Brown A."/>
            <person name="Chapman S.B."/>
            <person name="Chen Z."/>
            <person name="Dunbar C."/>
            <person name="Freedman E."/>
            <person name="Gearin G."/>
            <person name="Gellesch M."/>
            <person name="Goldberg J."/>
            <person name="Griggs A."/>
            <person name="Gujja S."/>
            <person name="Heiman D."/>
            <person name="Howarth C."/>
            <person name="Larson L."/>
            <person name="Lui A."/>
            <person name="MacDonald P.J.P."/>
            <person name="Montmayeur A."/>
            <person name="Murphy C."/>
            <person name="Neiman D."/>
            <person name="Pearson M."/>
            <person name="Priest M."/>
            <person name="Roberts A."/>
            <person name="Saif S."/>
            <person name="Shea T."/>
            <person name="Shenoy N."/>
            <person name="Sisk P."/>
            <person name="Stolte C."/>
            <person name="Sykes S."/>
            <person name="Wortman J."/>
            <person name="Nusbaum C."/>
            <person name="Birren B."/>
        </authorList>
    </citation>
    <scope>NUCLEOTIDE SEQUENCE [LARGE SCALE GENOMIC DNA]</scope>
    <source>
        <strain evidence="1 2">M508</strain>
    </source>
</reference>
<comment type="caution">
    <text evidence="1">The sequence shown here is derived from an EMBL/GenBank/DDBJ whole genome shotgun (WGS) entry which is preliminary data.</text>
</comment>
<protein>
    <submittedName>
        <fullName evidence="1">Uncharacterized protein</fullName>
    </submittedName>
</protein>
<dbReference type="EMBL" id="ACSB01000008">
    <property type="protein sequence ID" value="EHB87861.1"/>
    <property type="molecule type" value="Genomic_DNA"/>
</dbReference>
<gene>
    <name evidence="1" type="ORF">HMPREF0737_00984</name>
</gene>
<sequence length="237" mass="26919">MDSNVNNFRPSPIPKGVEGDIRRIELAVKRCRKVLSSNLAQDSRCIKMGMELTVSIVPTEDPEKFNIIFPSSLNLPDLDAIHVAMMQFRPFVLKQKNVYWERVLDSLRRATRDKKLRKDIDLLQYFFKTVPFKRFQFMSANIETGEDILPPGVTNAVVGTRYLYSEVAHADDDEELLSNINEPGQLLSYACLVGDWIALAATLESVIHNIYPKLCPELTSWAGDPMSINIRQFGGQK</sequence>